<organism evidence="3 4">
    <name type="scientific">Drosophila gunungcola</name>
    <name type="common">fruit fly</name>
    <dbReference type="NCBI Taxonomy" id="103775"/>
    <lineage>
        <taxon>Eukaryota</taxon>
        <taxon>Metazoa</taxon>
        <taxon>Ecdysozoa</taxon>
        <taxon>Arthropoda</taxon>
        <taxon>Hexapoda</taxon>
        <taxon>Insecta</taxon>
        <taxon>Pterygota</taxon>
        <taxon>Neoptera</taxon>
        <taxon>Endopterygota</taxon>
        <taxon>Diptera</taxon>
        <taxon>Brachycera</taxon>
        <taxon>Muscomorpha</taxon>
        <taxon>Ephydroidea</taxon>
        <taxon>Drosophilidae</taxon>
        <taxon>Drosophila</taxon>
        <taxon>Sophophora</taxon>
    </lineage>
</organism>
<evidence type="ECO:0000256" key="2">
    <source>
        <dbReference type="SAM" id="Phobius"/>
    </source>
</evidence>
<keyword evidence="4" id="KW-1185">Reference proteome</keyword>
<keyword evidence="2" id="KW-0812">Transmembrane</keyword>
<feature type="region of interest" description="Disordered" evidence="1">
    <location>
        <begin position="1"/>
        <end position="27"/>
    </location>
</feature>
<feature type="transmembrane region" description="Helical" evidence="2">
    <location>
        <begin position="65"/>
        <end position="87"/>
    </location>
</feature>
<keyword evidence="2" id="KW-1133">Transmembrane helix</keyword>
<dbReference type="Proteomes" id="UP001059596">
    <property type="component" value="Unassembled WGS sequence"/>
</dbReference>
<dbReference type="EMBL" id="JAMKOV010000089">
    <property type="protein sequence ID" value="KAI8033959.1"/>
    <property type="molecule type" value="Genomic_DNA"/>
</dbReference>
<protein>
    <submittedName>
        <fullName evidence="3">Uncharacterized protein</fullName>
    </submittedName>
</protein>
<evidence type="ECO:0000313" key="3">
    <source>
        <dbReference type="EMBL" id="KAI8033959.1"/>
    </source>
</evidence>
<name>A0A9P9YCE0_9MUSC</name>
<reference evidence="3" key="1">
    <citation type="journal article" date="2023" name="Genome Biol. Evol.">
        <title>Long-read-based Genome Assembly of Drosophila gunungcola Reveals Fewer Chemosensory Genes in Flower-breeding Species.</title>
        <authorList>
            <person name="Negi A."/>
            <person name="Liao B.Y."/>
            <person name="Yeh S.D."/>
        </authorList>
    </citation>
    <scope>NUCLEOTIDE SEQUENCE</scope>
    <source>
        <strain evidence="3">Sukarami</strain>
    </source>
</reference>
<evidence type="ECO:0000313" key="4">
    <source>
        <dbReference type="Proteomes" id="UP001059596"/>
    </source>
</evidence>
<accession>A0A9P9YCE0</accession>
<feature type="non-terminal residue" evidence="3">
    <location>
        <position position="94"/>
    </location>
</feature>
<dbReference type="AlphaFoldDB" id="A0A9P9YCE0"/>
<gene>
    <name evidence="3" type="ORF">M5D96_013291</name>
</gene>
<comment type="caution">
    <text evidence="3">The sequence shown here is derived from an EMBL/GenBank/DDBJ whole genome shotgun (WGS) entry which is preliminary data.</text>
</comment>
<proteinExistence type="predicted"/>
<feature type="non-terminal residue" evidence="3">
    <location>
        <position position="1"/>
    </location>
</feature>
<keyword evidence="2" id="KW-0472">Membrane</keyword>
<evidence type="ECO:0000256" key="1">
    <source>
        <dbReference type="SAM" id="MobiDB-lite"/>
    </source>
</evidence>
<sequence length="94" mass="10263">PDRVAAVQSAPPPGRSPASPSPAGLQPAKTFGYRVELEEITIGNHTPKMPLGTTQFKRRKARKRCLRTLSSLSRCVVSMPSVVWYAVATTWRAS</sequence>